<reference evidence="4" key="1">
    <citation type="submission" date="2017-02" db="UniProtKB">
        <authorList>
            <consortium name="WormBaseParasite"/>
        </authorList>
    </citation>
    <scope>IDENTIFICATION</scope>
</reference>
<evidence type="ECO:0000313" key="4">
    <source>
        <dbReference type="WBParaSite" id="TTAC_0001087301-mRNA-1"/>
    </source>
</evidence>
<keyword evidence="3" id="KW-1185">Reference proteome</keyword>
<evidence type="ECO:0000256" key="1">
    <source>
        <dbReference type="SAM" id="Phobius"/>
    </source>
</evidence>
<evidence type="ECO:0000313" key="2">
    <source>
        <dbReference type="EMBL" id="VDM35836.1"/>
    </source>
</evidence>
<protein>
    <submittedName>
        <fullName evidence="4">PRA1 family protein</fullName>
    </submittedName>
</protein>
<keyword evidence="1" id="KW-1133">Transmembrane helix</keyword>
<dbReference type="AlphaFoldDB" id="A0A0R3XBE6"/>
<proteinExistence type="predicted"/>
<feature type="transmembrane region" description="Helical" evidence="1">
    <location>
        <begin position="95"/>
        <end position="113"/>
    </location>
</feature>
<feature type="transmembrane region" description="Helical" evidence="1">
    <location>
        <begin position="119"/>
        <end position="140"/>
    </location>
</feature>
<dbReference type="EMBL" id="UYWX01022381">
    <property type="protein sequence ID" value="VDM35836.1"/>
    <property type="molecule type" value="Genomic_DNA"/>
</dbReference>
<name>A0A0R3XBE6_HYDTA</name>
<keyword evidence="1" id="KW-0472">Membrane</keyword>
<organism evidence="4">
    <name type="scientific">Hydatigena taeniaeformis</name>
    <name type="common">Feline tapeworm</name>
    <name type="synonym">Taenia taeniaeformis</name>
    <dbReference type="NCBI Taxonomy" id="6205"/>
    <lineage>
        <taxon>Eukaryota</taxon>
        <taxon>Metazoa</taxon>
        <taxon>Spiralia</taxon>
        <taxon>Lophotrochozoa</taxon>
        <taxon>Platyhelminthes</taxon>
        <taxon>Cestoda</taxon>
        <taxon>Eucestoda</taxon>
        <taxon>Cyclophyllidea</taxon>
        <taxon>Taeniidae</taxon>
        <taxon>Hydatigera</taxon>
    </lineage>
</organism>
<dbReference type="WBParaSite" id="TTAC_0001087301-mRNA-1">
    <property type="protein sequence ID" value="TTAC_0001087301-mRNA-1"/>
    <property type="gene ID" value="TTAC_0001087301"/>
</dbReference>
<reference evidence="2 3" key="2">
    <citation type="submission" date="2018-11" db="EMBL/GenBank/DDBJ databases">
        <authorList>
            <consortium name="Pathogen Informatics"/>
        </authorList>
    </citation>
    <scope>NUCLEOTIDE SEQUENCE [LARGE SCALE GENOMIC DNA]</scope>
</reference>
<evidence type="ECO:0000313" key="3">
    <source>
        <dbReference type="Proteomes" id="UP000274429"/>
    </source>
</evidence>
<dbReference type="OrthoDB" id="1661883at2759"/>
<gene>
    <name evidence="2" type="ORF">TTAC_LOCUS10856</name>
</gene>
<accession>A0A0R3XBE6</accession>
<sequence length="144" mass="16662">MISLQRDELIVHPLCHALLRCKCSAFYINFLACLTFLVLDHEPLRHSANTRLNMTCYNLVRVEMPKYKHFHQAFVPRIDVDFALTSQGLKFFKDLINFYSLGVFAAATAYAVMSLHKVINHNFIELGAIALFLAWSYLVIHLMR</sequence>
<dbReference type="Proteomes" id="UP000274429">
    <property type="component" value="Unassembled WGS sequence"/>
</dbReference>
<dbReference type="STRING" id="6205.A0A0R3XBE6"/>
<keyword evidence="1" id="KW-0812">Transmembrane</keyword>